<keyword evidence="1" id="KW-0472">Membrane</keyword>
<comment type="caution">
    <text evidence="2">The sequence shown here is derived from an EMBL/GenBank/DDBJ whole genome shotgun (WGS) entry which is preliminary data.</text>
</comment>
<feature type="transmembrane region" description="Helical" evidence="1">
    <location>
        <begin position="30"/>
        <end position="52"/>
    </location>
</feature>
<evidence type="ECO:0000256" key="1">
    <source>
        <dbReference type="SAM" id="Phobius"/>
    </source>
</evidence>
<keyword evidence="3" id="KW-1185">Reference proteome</keyword>
<sequence>MRSEMDPGPGFTNQKRASRLRISCGRMARIVMTVAFACSAFLRQFLFLLLLLRDLALTLFV</sequence>
<dbReference type="Proteomes" id="UP000029708">
    <property type="component" value="Unassembled WGS sequence"/>
</dbReference>
<protein>
    <submittedName>
        <fullName evidence="2">Uncharacterized protein</fullName>
    </submittedName>
</protein>
<reference evidence="2 3" key="1">
    <citation type="submission" date="2014-09" db="EMBL/GenBank/DDBJ databases">
        <title>Xanthomonadaceae 3.5X direct submission.</title>
        <authorList>
            <person name="Fang T."/>
            <person name="Wang H."/>
        </authorList>
    </citation>
    <scope>NUCLEOTIDE SEQUENCE [LARGE SCALE GENOMIC DNA]</scope>
    <source>
        <strain evidence="2 3">3.5X</strain>
    </source>
</reference>
<accession>A0A099CS98</accession>
<dbReference type="AlphaFoldDB" id="A0A099CS98"/>
<keyword evidence="1" id="KW-0812">Transmembrane</keyword>
<evidence type="ECO:0000313" key="3">
    <source>
        <dbReference type="Proteomes" id="UP000029708"/>
    </source>
</evidence>
<evidence type="ECO:0000313" key="2">
    <source>
        <dbReference type="EMBL" id="KGI76883.1"/>
    </source>
</evidence>
<gene>
    <name evidence="2" type="ORF">LF63_0113230</name>
</gene>
<keyword evidence="1" id="KW-1133">Transmembrane helix</keyword>
<dbReference type="EMBL" id="JROI01000015">
    <property type="protein sequence ID" value="KGI76883.1"/>
    <property type="molecule type" value="Genomic_DNA"/>
</dbReference>
<name>A0A099CS98_9GAMM</name>
<dbReference type="HOGENOM" id="CLU_2918142_0_0_6"/>
<organism evidence="2 3">
    <name type="scientific">Oleiagrimonas soli</name>
    <dbReference type="NCBI Taxonomy" id="1543381"/>
    <lineage>
        <taxon>Bacteria</taxon>
        <taxon>Pseudomonadati</taxon>
        <taxon>Pseudomonadota</taxon>
        <taxon>Gammaproteobacteria</taxon>
        <taxon>Lysobacterales</taxon>
        <taxon>Rhodanobacteraceae</taxon>
        <taxon>Oleiagrimonas</taxon>
    </lineage>
</organism>
<proteinExistence type="predicted"/>